<gene>
    <name evidence="4" type="ORF">PUT78_12165</name>
</gene>
<sequence length="254" mass="26013">MQIKGHLAIVTGGGSGLGAATARHLAALGAEVAIFDFDMARGAAVAAETGGRAYQVDVSDAAQVGENIAQAVEDAGGQLRAVVNCAGIGLAARVVNRDGTPSTDLFERVIRVNLIGSFNVMAHGAAVMQALDPLTGGERGVVINTSSAAWQDGQVGQAAYAASKGGISALCLPAARDFARSGIRCMAIAPGLFRTPMMETLPEETTAAITANIPFPARLGDPAEYALMVAQIIENPYLNGTTIRLDGATRLPPK</sequence>
<dbReference type="PANTHER" id="PTHR43658:SF8">
    <property type="entry name" value="17-BETA-HYDROXYSTEROID DEHYDROGENASE 14-RELATED"/>
    <property type="match status" value="1"/>
</dbReference>
<reference evidence="4" key="1">
    <citation type="submission" date="2023-02" db="EMBL/GenBank/DDBJ databases">
        <title>Description of Roseinatronobacter alkalisoli sp. nov., an alkaliphilic bacerium isolated from soda soil.</title>
        <authorList>
            <person name="Wei W."/>
        </authorList>
    </citation>
    <scope>NUCLEOTIDE SEQUENCE</scope>
    <source>
        <strain evidence="4">HJB301</strain>
    </source>
</reference>
<dbReference type="InterPro" id="IPR036291">
    <property type="entry name" value="NAD(P)-bd_dom_sf"/>
</dbReference>
<dbReference type="PANTHER" id="PTHR43658">
    <property type="entry name" value="SHORT-CHAIN DEHYDROGENASE/REDUCTASE"/>
    <property type="match status" value="1"/>
</dbReference>
<dbReference type="PRINTS" id="PR00080">
    <property type="entry name" value="SDRFAMILY"/>
</dbReference>
<organism evidence="4 5">
    <name type="scientific">Roseinatronobacter alkalisoli</name>
    <dbReference type="NCBI Taxonomy" id="3028235"/>
    <lineage>
        <taxon>Bacteria</taxon>
        <taxon>Pseudomonadati</taxon>
        <taxon>Pseudomonadota</taxon>
        <taxon>Alphaproteobacteria</taxon>
        <taxon>Rhodobacterales</taxon>
        <taxon>Paracoccaceae</taxon>
        <taxon>Roseinatronobacter</taxon>
    </lineage>
</organism>
<evidence type="ECO:0000313" key="4">
    <source>
        <dbReference type="EMBL" id="MDD7971858.1"/>
    </source>
</evidence>
<dbReference type="Proteomes" id="UP001431784">
    <property type="component" value="Unassembled WGS sequence"/>
</dbReference>
<dbReference type="PRINTS" id="PR00081">
    <property type="entry name" value="GDHRDH"/>
</dbReference>
<dbReference type="EMBL" id="JAQZSM010000010">
    <property type="protein sequence ID" value="MDD7971858.1"/>
    <property type="molecule type" value="Genomic_DNA"/>
</dbReference>
<evidence type="ECO:0000313" key="5">
    <source>
        <dbReference type="Proteomes" id="UP001431784"/>
    </source>
</evidence>
<dbReference type="RefSeq" id="WP_274352534.1">
    <property type="nucleotide sequence ID" value="NZ_JAQZSM010000010.1"/>
</dbReference>
<comment type="similarity">
    <text evidence="2">Belongs to the short-chain dehydrogenases/reductases (SDR) family.</text>
</comment>
<dbReference type="Pfam" id="PF00106">
    <property type="entry name" value="adh_short"/>
    <property type="match status" value="1"/>
</dbReference>
<evidence type="ECO:0000256" key="2">
    <source>
        <dbReference type="RuleBase" id="RU000363"/>
    </source>
</evidence>
<comment type="caution">
    <text evidence="4">The sequence shown here is derived from an EMBL/GenBank/DDBJ whole genome shotgun (WGS) entry which is preliminary data.</text>
</comment>
<proteinExistence type="inferred from homology"/>
<dbReference type="InterPro" id="IPR020904">
    <property type="entry name" value="Sc_DH/Rdtase_CS"/>
</dbReference>
<dbReference type="InterPro" id="IPR002347">
    <property type="entry name" value="SDR_fam"/>
</dbReference>
<feature type="domain" description="Ketoreductase" evidence="3">
    <location>
        <begin position="6"/>
        <end position="196"/>
    </location>
</feature>
<keyword evidence="1" id="KW-0560">Oxidoreductase</keyword>
<protein>
    <submittedName>
        <fullName evidence="4">SDR family NAD(P)-dependent oxidoreductase</fullName>
    </submittedName>
</protein>
<dbReference type="Gene3D" id="3.40.50.720">
    <property type="entry name" value="NAD(P)-binding Rossmann-like Domain"/>
    <property type="match status" value="1"/>
</dbReference>
<dbReference type="SMART" id="SM00822">
    <property type="entry name" value="PKS_KR"/>
    <property type="match status" value="1"/>
</dbReference>
<evidence type="ECO:0000259" key="3">
    <source>
        <dbReference type="SMART" id="SM00822"/>
    </source>
</evidence>
<dbReference type="PROSITE" id="PS00061">
    <property type="entry name" value="ADH_SHORT"/>
    <property type="match status" value="1"/>
</dbReference>
<evidence type="ECO:0000256" key="1">
    <source>
        <dbReference type="ARBA" id="ARBA00023002"/>
    </source>
</evidence>
<dbReference type="InterPro" id="IPR057326">
    <property type="entry name" value="KR_dom"/>
</dbReference>
<keyword evidence="5" id="KW-1185">Reference proteome</keyword>
<name>A0ABT5T9S3_9RHOB</name>
<accession>A0ABT5T9S3</accession>
<dbReference type="SUPFAM" id="SSF51735">
    <property type="entry name" value="NAD(P)-binding Rossmann-fold domains"/>
    <property type="match status" value="1"/>
</dbReference>